<dbReference type="EMBL" id="QUSK01000021">
    <property type="protein sequence ID" value="RGD74829.1"/>
    <property type="molecule type" value="Genomic_DNA"/>
</dbReference>
<dbReference type="Proteomes" id="UP000260721">
    <property type="component" value="Unassembled WGS sequence"/>
</dbReference>
<gene>
    <name evidence="1" type="ORF">DXC78_09330</name>
</gene>
<evidence type="ECO:0000313" key="1">
    <source>
        <dbReference type="EMBL" id="RGD74829.1"/>
    </source>
</evidence>
<reference evidence="1 2" key="1">
    <citation type="submission" date="2018-08" db="EMBL/GenBank/DDBJ databases">
        <title>A genome reference for cultivated species of the human gut microbiota.</title>
        <authorList>
            <person name="Zou Y."/>
            <person name="Xue W."/>
            <person name="Luo G."/>
        </authorList>
    </citation>
    <scope>NUCLEOTIDE SEQUENCE [LARGE SCALE GENOMIC DNA]</scope>
    <source>
        <strain evidence="1 2">TF08-11</strain>
    </source>
</reference>
<sequence length="112" mass="12993">MIDENLLIKKLDKIKNKLINSNKIIASNKGYFVEKIIEIVKNEPKVGEWIPVEERLPKHYGQYLITAINDCGGVYMDVSYYDSQYKSFSPDGVEDDIAIAWMDLPKMYEVKE</sequence>
<protein>
    <recommendedName>
        <fullName evidence="3">DUF551 domain-containing protein</fullName>
    </recommendedName>
</protein>
<dbReference type="AlphaFoldDB" id="A0A3E3E0X9"/>
<evidence type="ECO:0000313" key="2">
    <source>
        <dbReference type="Proteomes" id="UP000260721"/>
    </source>
</evidence>
<name>A0A3E3E0X9_9FIRM</name>
<accession>A0A3E3E0X9</accession>
<organism evidence="1 2">
    <name type="scientific">Faecalicoccus pleomorphus</name>
    <dbReference type="NCBI Taxonomy" id="1323"/>
    <lineage>
        <taxon>Bacteria</taxon>
        <taxon>Bacillati</taxon>
        <taxon>Bacillota</taxon>
        <taxon>Erysipelotrichia</taxon>
        <taxon>Erysipelotrichales</taxon>
        <taxon>Erysipelotrichaceae</taxon>
        <taxon>Faecalicoccus</taxon>
    </lineage>
</organism>
<comment type="caution">
    <text evidence="1">The sequence shown here is derived from an EMBL/GenBank/DDBJ whole genome shotgun (WGS) entry which is preliminary data.</text>
</comment>
<dbReference type="RefSeq" id="WP_117446773.1">
    <property type="nucleotide sequence ID" value="NZ_JBFBOW010000001.1"/>
</dbReference>
<proteinExistence type="predicted"/>
<evidence type="ECO:0008006" key="3">
    <source>
        <dbReference type="Google" id="ProtNLM"/>
    </source>
</evidence>